<feature type="transmembrane region" description="Helical" evidence="1">
    <location>
        <begin position="227"/>
        <end position="251"/>
    </location>
</feature>
<sequence length="501" mass="57050">MAGAFLVFIATLVLLKGINFKIPYRDSGGVLYGGREVLLGRLPYRDFWDHKAPLIYYIDAAALAVNSRNLWSIWGTEWISLFGTFLIMFYVINRKFNKTAAFASITICAIAISKLLDGGNRVEEYGLFFQALAVLLFGAKRRNYALGVVSGCLFLLKPNMAAIFPAIMIYLFIKGEAKEAMKLSAGFMTIPLLFLVYFGINAALGQMADQVIVFNMLYSEATGAQRFSVLTLGSRLLAPVLIATIPGLMMVLVKRKTLIIPDIIQLALIWLPLEIAASVFSGREYLHYYLIWIIPLLLLVSYTFYQIKFKYAAYLLMFLIIFTGYKNEAAGLIKNAYTLRPFDKRLQFRGFNYNNFDEHSDTLEAIAQGSEQNDNILIWGSEPALPVLSGRQSKNKYYYQFRLLYPGYDTDSRRLGEFLDELIMNPPELIVDAAKSTNDSLMNSTWALPPLNQEEMSRWIADIRPTPAQTKTLTALSEFISTRYRPWRTTYQGKWMIYKRN</sequence>
<evidence type="ECO:0000313" key="3">
    <source>
        <dbReference type="EMBL" id="KKU97606.1"/>
    </source>
</evidence>
<comment type="caution">
    <text evidence="3">The sequence shown here is derived from an EMBL/GenBank/DDBJ whole genome shotgun (WGS) entry which is preliminary data.</text>
</comment>
<dbReference type="InterPro" id="IPR038731">
    <property type="entry name" value="RgtA/B/C-like"/>
</dbReference>
<keyword evidence="1" id="KW-1133">Transmembrane helix</keyword>
<feature type="transmembrane region" description="Helical" evidence="1">
    <location>
        <begin position="263"/>
        <end position="280"/>
    </location>
</feature>
<protein>
    <recommendedName>
        <fullName evidence="2">Glycosyltransferase RgtA/B/C/D-like domain-containing protein</fullName>
    </recommendedName>
</protein>
<feature type="transmembrane region" description="Helical" evidence="1">
    <location>
        <begin position="185"/>
        <end position="207"/>
    </location>
</feature>
<dbReference type="AlphaFoldDB" id="A0A0G1UUA3"/>
<dbReference type="Pfam" id="PF13231">
    <property type="entry name" value="PMT_2"/>
    <property type="match status" value="1"/>
</dbReference>
<feature type="transmembrane region" description="Helical" evidence="1">
    <location>
        <begin position="144"/>
        <end position="173"/>
    </location>
</feature>
<evidence type="ECO:0000256" key="1">
    <source>
        <dbReference type="SAM" id="Phobius"/>
    </source>
</evidence>
<feature type="domain" description="Glycosyltransferase RgtA/B/C/D-like" evidence="2">
    <location>
        <begin position="51"/>
        <end position="197"/>
    </location>
</feature>
<accession>A0A0G1UUA3</accession>
<evidence type="ECO:0000313" key="4">
    <source>
        <dbReference type="Proteomes" id="UP000034694"/>
    </source>
</evidence>
<dbReference type="EMBL" id="LCPK01000017">
    <property type="protein sequence ID" value="KKU97606.1"/>
    <property type="molecule type" value="Genomic_DNA"/>
</dbReference>
<proteinExistence type="predicted"/>
<organism evidence="3 4">
    <name type="scientific">Candidatus Amesbacteria bacterium GW2011_GWB1_48_13</name>
    <dbReference type="NCBI Taxonomy" id="1618362"/>
    <lineage>
        <taxon>Bacteria</taxon>
        <taxon>Candidatus Amesiibacteriota</taxon>
    </lineage>
</organism>
<keyword evidence="1" id="KW-0472">Membrane</keyword>
<name>A0A0G1UUA3_9BACT</name>
<evidence type="ECO:0000259" key="2">
    <source>
        <dbReference type="Pfam" id="PF13231"/>
    </source>
</evidence>
<gene>
    <name evidence="3" type="ORF">UY28_C0017G0009</name>
</gene>
<keyword evidence="1" id="KW-0812">Transmembrane</keyword>
<feature type="transmembrane region" description="Helical" evidence="1">
    <location>
        <begin position="286"/>
        <end position="304"/>
    </location>
</feature>
<reference evidence="3 4" key="1">
    <citation type="journal article" date="2015" name="Nature">
        <title>rRNA introns, odd ribosomes, and small enigmatic genomes across a large radiation of phyla.</title>
        <authorList>
            <person name="Brown C.T."/>
            <person name="Hug L.A."/>
            <person name="Thomas B.C."/>
            <person name="Sharon I."/>
            <person name="Castelle C.J."/>
            <person name="Singh A."/>
            <person name="Wilkins M.J."/>
            <person name="Williams K.H."/>
            <person name="Banfield J.F."/>
        </authorList>
    </citation>
    <scope>NUCLEOTIDE SEQUENCE [LARGE SCALE GENOMIC DNA]</scope>
</reference>
<feature type="transmembrane region" description="Helical" evidence="1">
    <location>
        <begin position="311"/>
        <end position="327"/>
    </location>
</feature>
<dbReference type="Proteomes" id="UP000034694">
    <property type="component" value="Unassembled WGS sequence"/>
</dbReference>
<feature type="transmembrane region" description="Helical" evidence="1">
    <location>
        <begin position="71"/>
        <end position="92"/>
    </location>
</feature>